<reference evidence="2 3" key="1">
    <citation type="journal article" date="2011" name="PLoS Genet.">
        <title>Genome sequencing and comparative transcriptomics of the model entomopathogenic fungi Metarhizium anisopliae and M. acridum.</title>
        <authorList>
            <person name="Gao Q."/>
            <person name="Jin K."/>
            <person name="Ying S.H."/>
            <person name="Zhang Y."/>
            <person name="Xiao G."/>
            <person name="Shang Y."/>
            <person name="Duan Z."/>
            <person name="Hu X."/>
            <person name="Xie X.Q."/>
            <person name="Zhou G."/>
            <person name="Peng G."/>
            <person name="Luo Z."/>
            <person name="Huang W."/>
            <person name="Wang B."/>
            <person name="Fang W."/>
            <person name="Wang S."/>
            <person name="Zhong Y."/>
            <person name="Ma L.J."/>
            <person name="St Leger R.J."/>
            <person name="Zhao G.P."/>
            <person name="Pei Y."/>
            <person name="Feng M.G."/>
            <person name="Xia Y."/>
            <person name="Wang C."/>
        </authorList>
    </citation>
    <scope>NUCLEOTIDE SEQUENCE [LARGE SCALE GENOMIC DNA]</scope>
    <source>
        <strain evidence="2 3">CQMa 102</strain>
    </source>
</reference>
<evidence type="ECO:0000256" key="1">
    <source>
        <dbReference type="SAM" id="SignalP"/>
    </source>
</evidence>
<evidence type="ECO:0000313" key="2">
    <source>
        <dbReference type="EMBL" id="EFY88830.1"/>
    </source>
</evidence>
<dbReference type="OrthoDB" id="8115477at2759"/>
<sequence>MKSVAAVLTLAAVASAAPAEVVARTGGACSVNGNNNGNVACCNSGIPILGSLLCNVLTLGQSCTVGQTAYCCNNSGSGGLINVDLLNCVSI</sequence>
<dbReference type="KEGG" id="maw:19249406"/>
<name>E9E5E7_METAQ</name>
<dbReference type="HOGENOM" id="CLU_168414_1_0_1"/>
<protein>
    <recommendedName>
        <fullName evidence="4">Hydrophobin</fullName>
    </recommendedName>
</protein>
<dbReference type="EMBL" id="GL698506">
    <property type="protein sequence ID" value="EFY88830.1"/>
    <property type="molecule type" value="Genomic_DNA"/>
</dbReference>
<dbReference type="AlphaFoldDB" id="E9E5E7"/>
<dbReference type="GeneID" id="19249406"/>
<dbReference type="Proteomes" id="UP000002499">
    <property type="component" value="Unassembled WGS sequence"/>
</dbReference>
<accession>E9E5E7</accession>
<keyword evidence="1" id="KW-0732">Signal</keyword>
<gene>
    <name evidence="2" type="ORF">MAC_05095</name>
</gene>
<keyword evidence="3" id="KW-1185">Reference proteome</keyword>
<dbReference type="OMA" id="GQTAYCC"/>
<dbReference type="InParanoid" id="E9E5E7"/>
<feature type="signal peptide" evidence="1">
    <location>
        <begin position="1"/>
        <end position="16"/>
    </location>
</feature>
<evidence type="ECO:0008006" key="4">
    <source>
        <dbReference type="Google" id="ProtNLM"/>
    </source>
</evidence>
<evidence type="ECO:0000313" key="3">
    <source>
        <dbReference type="Proteomes" id="UP000002499"/>
    </source>
</evidence>
<organism evidence="3">
    <name type="scientific">Metarhizium acridum (strain CQMa 102)</name>
    <dbReference type="NCBI Taxonomy" id="655827"/>
    <lineage>
        <taxon>Eukaryota</taxon>
        <taxon>Fungi</taxon>
        <taxon>Dikarya</taxon>
        <taxon>Ascomycota</taxon>
        <taxon>Pezizomycotina</taxon>
        <taxon>Sordariomycetes</taxon>
        <taxon>Hypocreomycetidae</taxon>
        <taxon>Hypocreales</taxon>
        <taxon>Clavicipitaceae</taxon>
        <taxon>Metarhizium</taxon>
    </lineage>
</organism>
<proteinExistence type="predicted"/>
<feature type="chain" id="PRO_5003235044" description="Hydrophobin" evidence="1">
    <location>
        <begin position="17"/>
        <end position="91"/>
    </location>
</feature>